<name>A0A9X3LXS7_9CORY</name>
<keyword evidence="8 12" id="KW-0808">Transferase</keyword>
<dbReference type="Gene3D" id="3.40.1280.10">
    <property type="match status" value="1"/>
</dbReference>
<dbReference type="PIRSF" id="PIRSF015601">
    <property type="entry name" value="MTase_slr0722"/>
    <property type="match status" value="1"/>
</dbReference>
<dbReference type="GO" id="GO:0070042">
    <property type="term" value="F:rRNA (uridine-N3-)-methyltransferase activity"/>
    <property type="evidence" value="ECO:0007669"/>
    <property type="project" value="TreeGrafter"/>
</dbReference>
<dbReference type="Proteomes" id="UP001371299">
    <property type="component" value="Unassembled WGS sequence"/>
</dbReference>
<dbReference type="RefSeq" id="WP_238801468.1">
    <property type="nucleotide sequence ID" value="NZ_JAKMUZ010000009.1"/>
</dbReference>
<dbReference type="GO" id="GO:0070475">
    <property type="term" value="P:rRNA base methylation"/>
    <property type="evidence" value="ECO:0007669"/>
    <property type="project" value="TreeGrafter"/>
</dbReference>
<dbReference type="PANTHER" id="PTHR30027">
    <property type="entry name" value="RIBOSOMAL RNA SMALL SUBUNIT METHYLTRANSFERASE E"/>
    <property type="match status" value="1"/>
</dbReference>
<feature type="domain" description="Ribosomal RNA small subunit methyltransferase E methyltransferase" evidence="13">
    <location>
        <begin position="77"/>
        <end position="246"/>
    </location>
</feature>
<dbReference type="CDD" id="cd18084">
    <property type="entry name" value="RsmE-like"/>
    <property type="match status" value="1"/>
</dbReference>
<dbReference type="EMBL" id="JAKMUZ010000009">
    <property type="protein sequence ID" value="MCZ9296096.1"/>
    <property type="molecule type" value="Genomic_DNA"/>
</dbReference>
<evidence type="ECO:0000256" key="6">
    <source>
        <dbReference type="ARBA" id="ARBA00022552"/>
    </source>
</evidence>
<dbReference type="EC" id="2.1.1.193" evidence="3 12"/>
<reference evidence="15" key="1">
    <citation type="submission" date="2022-02" db="EMBL/GenBank/DDBJ databases">
        <title>Corynebacterium sp. from urogenital microbiome.</title>
        <authorList>
            <person name="Cappelli E.A."/>
            <person name="Ribeiro T.G."/>
            <person name="Peixe L."/>
        </authorList>
    </citation>
    <scope>NUCLEOTIDE SEQUENCE</scope>
    <source>
        <strain evidence="15">C21Ua_68</strain>
    </source>
</reference>
<dbReference type="Pfam" id="PF20260">
    <property type="entry name" value="PUA_4"/>
    <property type="match status" value="1"/>
</dbReference>
<dbReference type="InterPro" id="IPR006700">
    <property type="entry name" value="RsmE"/>
</dbReference>
<feature type="domain" description="Ribosomal RNA small subunit methyltransferase E PUA-like" evidence="14">
    <location>
        <begin position="23"/>
        <end position="66"/>
    </location>
</feature>
<reference evidence="16 18" key="2">
    <citation type="submission" date="2024-01" db="EMBL/GenBank/DDBJ databases">
        <title>Description of two novel Corynebacterium species isolated from human nasal passages and skin.</title>
        <authorList>
            <person name="Popowitch E."/>
            <person name="Tran T.H."/>
            <person name="Escapa I.F."/>
            <person name="Bhatt E."/>
            <person name="Sozat A.K."/>
            <person name="Roberts A.Q."/>
            <person name="Segre J.A."/>
            <person name="Kong H."/>
            <person name="Conlan S."/>
            <person name="Lemon K.P."/>
            <person name="Kelly M.S."/>
        </authorList>
    </citation>
    <scope>NUCLEOTIDE SEQUENCE [LARGE SCALE GENOMIC DNA]</scope>
    <source>
        <strain evidence="16 18">KPL2619</strain>
    </source>
</reference>
<evidence type="ECO:0000256" key="5">
    <source>
        <dbReference type="ARBA" id="ARBA00022490"/>
    </source>
</evidence>
<dbReference type="InterPro" id="IPR015947">
    <property type="entry name" value="PUA-like_sf"/>
</dbReference>
<evidence type="ECO:0000256" key="11">
    <source>
        <dbReference type="ARBA" id="ARBA00047944"/>
    </source>
</evidence>
<evidence type="ECO:0000313" key="17">
    <source>
        <dbReference type="Proteomes" id="UP001146439"/>
    </source>
</evidence>
<dbReference type="GO" id="GO:0005737">
    <property type="term" value="C:cytoplasm"/>
    <property type="evidence" value="ECO:0007669"/>
    <property type="project" value="UniProtKB-SubCell"/>
</dbReference>
<keyword evidence="5 12" id="KW-0963">Cytoplasm</keyword>
<dbReference type="FunFam" id="3.40.1280.10:FF:000023">
    <property type="entry name" value="Ribosomal RNA small subunit methyltransferase E"/>
    <property type="match status" value="1"/>
</dbReference>
<evidence type="ECO:0000256" key="12">
    <source>
        <dbReference type="PIRNR" id="PIRNR015601"/>
    </source>
</evidence>
<sequence length="253" mass="26734">MSLPVFIHPDLSTARTGEAFSFSGPEARHAVTVKRMGEGERLELIDGTGIRLTLTITAATGKDSLEGMVESIATTPEPIPRVTVVQAIPKSERAELAVDLATQAGADEIIAWQADRCVAKWDGKKAPKAVAKWQAAADSAAKQSRRARIPQVRGPLTTPQLVQELRRDRAAGDAAAAPTVLVLHEEATASIKDVPLADDVVVFVGPEGGIGDAELDRLKEAGATPIKLGPEVLRTASAAMVALAAIGMRTQRW</sequence>
<dbReference type="InterPro" id="IPR046887">
    <property type="entry name" value="RsmE_PUA-like"/>
</dbReference>
<evidence type="ECO:0000256" key="2">
    <source>
        <dbReference type="ARBA" id="ARBA00005528"/>
    </source>
</evidence>
<dbReference type="PANTHER" id="PTHR30027:SF3">
    <property type="entry name" value="16S RRNA (URACIL(1498)-N(3))-METHYLTRANSFERASE"/>
    <property type="match status" value="1"/>
</dbReference>
<evidence type="ECO:0000259" key="14">
    <source>
        <dbReference type="Pfam" id="PF20260"/>
    </source>
</evidence>
<proteinExistence type="inferred from homology"/>
<comment type="subcellular location">
    <subcellularLocation>
        <location evidence="1 12">Cytoplasm</location>
    </subcellularLocation>
</comment>
<evidence type="ECO:0000259" key="13">
    <source>
        <dbReference type="Pfam" id="PF04452"/>
    </source>
</evidence>
<dbReference type="NCBIfam" id="TIGR00046">
    <property type="entry name" value="RsmE family RNA methyltransferase"/>
    <property type="match status" value="1"/>
</dbReference>
<dbReference type="AlphaFoldDB" id="A0A9X3LXS7"/>
<dbReference type="InterPro" id="IPR046886">
    <property type="entry name" value="RsmE_MTase_dom"/>
</dbReference>
<comment type="function">
    <text evidence="10 12">Specifically methylates the N3 position of the uracil ring of uridine 1498 (m3U1498) in 16S rRNA. Acts on the fully assembled 30S ribosomal subunit.</text>
</comment>
<comment type="catalytic activity">
    <reaction evidence="11 12">
        <text>uridine(1498) in 16S rRNA + S-adenosyl-L-methionine = N(3)-methyluridine(1498) in 16S rRNA + S-adenosyl-L-homocysteine + H(+)</text>
        <dbReference type="Rhea" id="RHEA:42920"/>
        <dbReference type="Rhea" id="RHEA-COMP:10283"/>
        <dbReference type="Rhea" id="RHEA-COMP:10284"/>
        <dbReference type="ChEBI" id="CHEBI:15378"/>
        <dbReference type="ChEBI" id="CHEBI:57856"/>
        <dbReference type="ChEBI" id="CHEBI:59789"/>
        <dbReference type="ChEBI" id="CHEBI:65315"/>
        <dbReference type="ChEBI" id="CHEBI:74502"/>
        <dbReference type="EC" id="2.1.1.193"/>
    </reaction>
</comment>
<comment type="similarity">
    <text evidence="2 12">Belongs to the RNA methyltransferase RsmE family.</text>
</comment>
<keyword evidence="18" id="KW-1185">Reference proteome</keyword>
<evidence type="ECO:0000313" key="15">
    <source>
        <dbReference type="EMBL" id="MCZ9296096.1"/>
    </source>
</evidence>
<comment type="caution">
    <text evidence="15">The sequence shown here is derived from an EMBL/GenBank/DDBJ whole genome shotgun (WGS) entry which is preliminary data.</text>
</comment>
<gene>
    <name evidence="15" type="ORF">L8V22_05900</name>
    <name evidence="16" type="ORF">WMQ01_04920</name>
</gene>
<evidence type="ECO:0000313" key="18">
    <source>
        <dbReference type="Proteomes" id="UP001371299"/>
    </source>
</evidence>
<dbReference type="SUPFAM" id="SSF75217">
    <property type="entry name" value="alpha/beta knot"/>
    <property type="match status" value="1"/>
</dbReference>
<dbReference type="Proteomes" id="UP001146439">
    <property type="component" value="Unassembled WGS sequence"/>
</dbReference>
<keyword evidence="6 12" id="KW-0698">rRNA processing</keyword>
<accession>A0A9X3LXS7</accession>
<keyword evidence="9 12" id="KW-0949">S-adenosyl-L-methionine</keyword>
<evidence type="ECO:0000256" key="4">
    <source>
        <dbReference type="ARBA" id="ARBA00013673"/>
    </source>
</evidence>
<keyword evidence="7 12" id="KW-0489">Methyltransferase</keyword>
<dbReference type="EMBL" id="JBBMGJ010000007">
    <property type="protein sequence ID" value="MEK0145416.1"/>
    <property type="molecule type" value="Genomic_DNA"/>
</dbReference>
<protein>
    <recommendedName>
        <fullName evidence="4 12">Ribosomal RNA small subunit methyltransferase E</fullName>
        <ecNumber evidence="3 12">2.1.1.193</ecNumber>
    </recommendedName>
</protein>
<dbReference type="SUPFAM" id="SSF88697">
    <property type="entry name" value="PUA domain-like"/>
    <property type="match status" value="1"/>
</dbReference>
<dbReference type="InterPro" id="IPR029028">
    <property type="entry name" value="Alpha/beta_knot_MTases"/>
</dbReference>
<dbReference type="Gene3D" id="2.40.240.20">
    <property type="entry name" value="Hypothetical PUA domain-like, domain 1"/>
    <property type="match status" value="1"/>
</dbReference>
<dbReference type="NCBIfam" id="NF008693">
    <property type="entry name" value="PRK11713.2-3"/>
    <property type="match status" value="1"/>
</dbReference>
<evidence type="ECO:0000256" key="3">
    <source>
        <dbReference type="ARBA" id="ARBA00012328"/>
    </source>
</evidence>
<evidence type="ECO:0000256" key="7">
    <source>
        <dbReference type="ARBA" id="ARBA00022603"/>
    </source>
</evidence>
<dbReference type="InterPro" id="IPR029026">
    <property type="entry name" value="tRNA_m1G_MTases_N"/>
</dbReference>
<evidence type="ECO:0000256" key="1">
    <source>
        <dbReference type="ARBA" id="ARBA00004496"/>
    </source>
</evidence>
<evidence type="ECO:0000256" key="9">
    <source>
        <dbReference type="ARBA" id="ARBA00022691"/>
    </source>
</evidence>
<evidence type="ECO:0000256" key="8">
    <source>
        <dbReference type="ARBA" id="ARBA00022679"/>
    </source>
</evidence>
<organism evidence="15 17">
    <name type="scientific">Corynebacterium yonathiae</name>
    <dbReference type="NCBI Taxonomy" id="2913504"/>
    <lineage>
        <taxon>Bacteria</taxon>
        <taxon>Bacillati</taxon>
        <taxon>Actinomycetota</taxon>
        <taxon>Actinomycetes</taxon>
        <taxon>Mycobacteriales</taxon>
        <taxon>Corynebacteriaceae</taxon>
        <taxon>Corynebacterium</taxon>
    </lineage>
</organism>
<dbReference type="Pfam" id="PF04452">
    <property type="entry name" value="Methyltrans_RNA"/>
    <property type="match status" value="1"/>
</dbReference>
<evidence type="ECO:0000313" key="16">
    <source>
        <dbReference type="EMBL" id="MEK0145416.1"/>
    </source>
</evidence>
<evidence type="ECO:0000256" key="10">
    <source>
        <dbReference type="ARBA" id="ARBA00025699"/>
    </source>
</evidence>